<keyword evidence="4 6" id="KW-1133">Transmembrane helix</keyword>
<proteinExistence type="inferred from homology"/>
<protein>
    <recommendedName>
        <fullName evidence="9">Magnesium transporter</fullName>
    </recommendedName>
</protein>
<dbReference type="InterPro" id="IPR045861">
    <property type="entry name" value="CorA_cytoplasmic_dom"/>
</dbReference>
<dbReference type="Proteomes" id="UP001162131">
    <property type="component" value="Unassembled WGS sequence"/>
</dbReference>
<evidence type="ECO:0000313" key="7">
    <source>
        <dbReference type="EMBL" id="CAG9319577.1"/>
    </source>
</evidence>
<comment type="caution">
    <text evidence="7">The sequence shown here is derived from an EMBL/GenBank/DDBJ whole genome shotgun (WGS) entry which is preliminary data.</text>
</comment>
<dbReference type="AlphaFoldDB" id="A0AAU9J5I2"/>
<name>A0AAU9J5I2_9CILI</name>
<keyword evidence="3 6" id="KW-0812">Transmembrane</keyword>
<keyword evidence="8" id="KW-1185">Reference proteome</keyword>
<evidence type="ECO:0000313" key="8">
    <source>
        <dbReference type="Proteomes" id="UP001162131"/>
    </source>
</evidence>
<accession>A0AAU9J5I2</accession>
<keyword evidence="5 6" id="KW-0472">Membrane</keyword>
<dbReference type="Pfam" id="PF01544">
    <property type="entry name" value="CorA"/>
    <property type="match status" value="1"/>
</dbReference>
<dbReference type="SUPFAM" id="SSF143865">
    <property type="entry name" value="CorA soluble domain-like"/>
    <property type="match status" value="1"/>
</dbReference>
<dbReference type="GO" id="GO:0046873">
    <property type="term" value="F:metal ion transmembrane transporter activity"/>
    <property type="evidence" value="ECO:0007669"/>
    <property type="project" value="InterPro"/>
</dbReference>
<organism evidence="7 8">
    <name type="scientific">Blepharisma stoltei</name>
    <dbReference type="NCBI Taxonomy" id="1481888"/>
    <lineage>
        <taxon>Eukaryota</taxon>
        <taxon>Sar</taxon>
        <taxon>Alveolata</taxon>
        <taxon>Ciliophora</taxon>
        <taxon>Postciliodesmatophora</taxon>
        <taxon>Heterotrichea</taxon>
        <taxon>Heterotrichida</taxon>
        <taxon>Blepharismidae</taxon>
        <taxon>Blepharisma</taxon>
    </lineage>
</organism>
<dbReference type="GO" id="GO:0016020">
    <property type="term" value="C:membrane"/>
    <property type="evidence" value="ECO:0007669"/>
    <property type="project" value="UniProtKB-SubCell"/>
</dbReference>
<evidence type="ECO:0000256" key="1">
    <source>
        <dbReference type="ARBA" id="ARBA00004141"/>
    </source>
</evidence>
<comment type="subcellular location">
    <subcellularLocation>
        <location evidence="1">Membrane</location>
        <topology evidence="1">Multi-pass membrane protein</topology>
    </subcellularLocation>
</comment>
<evidence type="ECO:0008006" key="9">
    <source>
        <dbReference type="Google" id="ProtNLM"/>
    </source>
</evidence>
<dbReference type="EMBL" id="CAJZBQ010000023">
    <property type="protein sequence ID" value="CAG9319577.1"/>
    <property type="molecule type" value="Genomic_DNA"/>
</dbReference>
<dbReference type="Gene3D" id="1.20.58.340">
    <property type="entry name" value="Magnesium transport protein CorA, transmembrane region"/>
    <property type="match status" value="2"/>
</dbReference>
<feature type="transmembrane region" description="Helical" evidence="6">
    <location>
        <begin position="354"/>
        <end position="375"/>
    </location>
</feature>
<dbReference type="InterPro" id="IPR045863">
    <property type="entry name" value="CorA_TM1_TM2"/>
</dbReference>
<reference evidence="7" key="1">
    <citation type="submission" date="2021-09" db="EMBL/GenBank/DDBJ databases">
        <authorList>
            <consortium name="AG Swart"/>
            <person name="Singh M."/>
            <person name="Singh A."/>
            <person name="Seah K."/>
            <person name="Emmerich C."/>
        </authorList>
    </citation>
    <scope>NUCLEOTIDE SEQUENCE</scope>
    <source>
        <strain evidence="7">ATCC30299</strain>
    </source>
</reference>
<feature type="transmembrane region" description="Helical" evidence="6">
    <location>
        <begin position="319"/>
        <end position="342"/>
    </location>
</feature>
<evidence type="ECO:0000256" key="5">
    <source>
        <dbReference type="ARBA" id="ARBA00023136"/>
    </source>
</evidence>
<evidence type="ECO:0000256" key="3">
    <source>
        <dbReference type="ARBA" id="ARBA00022692"/>
    </source>
</evidence>
<evidence type="ECO:0000256" key="4">
    <source>
        <dbReference type="ARBA" id="ARBA00022989"/>
    </source>
</evidence>
<dbReference type="InterPro" id="IPR002523">
    <property type="entry name" value="MgTranspt_CorA/ZnTranspt_ZntB"/>
</dbReference>
<dbReference type="SUPFAM" id="SSF144083">
    <property type="entry name" value="Magnesium transport protein CorA, transmembrane region"/>
    <property type="match status" value="1"/>
</dbReference>
<dbReference type="PANTHER" id="PTHR21535">
    <property type="entry name" value="MAGNESIUM AND COBALT TRANSPORT PROTEIN/MITOCHONDRIAL IMPORT INNER MEMBRANE TRANSLOCASE SUBUNIT TIM8"/>
    <property type="match status" value="1"/>
</dbReference>
<sequence>MRRKGSVDEIISINSVLRDTNYVFGDLAAIPTPEPPETKIIHINLSDKLHRIIFIEDAIDLKNNLHDHEDHILIFQNLPSEDITQIRIAFNLHPVIDSECSSVENNNRDNLMLFSDHFFFSINDLNASNNVEFPIAMKTIVYSNFLLIFCNEPLENAEDVLSMNLSNVDKADEISDSPRIGFCSEYIEIIFQKLIETIFKRMEMIVYSMEEEARICLRFSQNLSIEEQTDFLLRISMAKRKLIYLRNLVKPKIQLFTGLYRSDHVSAHFKHVLRSLQQKTISYYKRLDKSSSLLLSAETIYTGIADDERTKTSIKLNSIMNFFTFIAVIFIPLNFTVTAFGMNVAVPFQDESDLWPFYVIMGSSILFVLLSLIIMKIKPFLS</sequence>
<comment type="similarity">
    <text evidence="2">Belongs to the CorA metal ion transporter (MIT) (TC 1.A.35) family.</text>
</comment>
<dbReference type="PANTHER" id="PTHR21535:SF51">
    <property type="entry name" value="MANGANESE RESISTANCE PROTEIN MNR2"/>
    <property type="match status" value="1"/>
</dbReference>
<evidence type="ECO:0000256" key="2">
    <source>
        <dbReference type="ARBA" id="ARBA00009765"/>
    </source>
</evidence>
<gene>
    <name evidence="7" type="ORF">BSTOLATCC_MIC24128</name>
</gene>
<evidence type="ECO:0000256" key="6">
    <source>
        <dbReference type="SAM" id="Phobius"/>
    </source>
</evidence>